<dbReference type="AlphaFoldDB" id="A0A9P6WDB9"/>
<dbReference type="Proteomes" id="UP000750334">
    <property type="component" value="Unassembled WGS sequence"/>
</dbReference>
<feature type="domain" description="C2H2-type" evidence="12">
    <location>
        <begin position="258"/>
        <end position="282"/>
    </location>
</feature>
<evidence type="ECO:0000256" key="6">
    <source>
        <dbReference type="ARBA" id="ARBA00023015"/>
    </source>
</evidence>
<comment type="caution">
    <text evidence="13">The sequence shown here is derived from an EMBL/GenBank/DDBJ whole genome shotgun (WGS) entry which is preliminary data.</text>
</comment>
<dbReference type="GO" id="GO:0006357">
    <property type="term" value="P:regulation of transcription by RNA polymerase II"/>
    <property type="evidence" value="ECO:0007669"/>
    <property type="project" value="TreeGrafter"/>
</dbReference>
<dbReference type="PROSITE" id="PS00028">
    <property type="entry name" value="ZINC_FINGER_C2H2_1"/>
    <property type="match status" value="2"/>
</dbReference>
<feature type="compositionally biased region" description="Polar residues" evidence="11">
    <location>
        <begin position="209"/>
        <end position="223"/>
    </location>
</feature>
<keyword evidence="9" id="KW-0539">Nucleus</keyword>
<dbReference type="Gene3D" id="3.30.160.60">
    <property type="entry name" value="Classic Zinc Finger"/>
    <property type="match status" value="2"/>
</dbReference>
<dbReference type="PANTHER" id="PTHR46179:SF13">
    <property type="entry name" value="C2H2-TYPE DOMAIN-CONTAINING PROTEIN"/>
    <property type="match status" value="1"/>
</dbReference>
<dbReference type="OrthoDB" id="6077919at2759"/>
<gene>
    <name evidence="13" type="ORF">C6P45_002260</name>
</gene>
<feature type="region of interest" description="Disordered" evidence="11">
    <location>
        <begin position="135"/>
        <end position="156"/>
    </location>
</feature>
<reference evidence="13 14" key="1">
    <citation type="submission" date="2020-11" db="EMBL/GenBank/DDBJ databases">
        <title>Kefir isolates.</title>
        <authorList>
            <person name="Marcisauskas S."/>
            <person name="Kim Y."/>
            <person name="Blasche S."/>
        </authorList>
    </citation>
    <scope>NUCLEOTIDE SEQUENCE [LARGE SCALE GENOMIC DNA]</scope>
    <source>
        <strain evidence="13 14">OG2</strain>
    </source>
</reference>
<dbReference type="PROSITE" id="PS50157">
    <property type="entry name" value="ZINC_FINGER_C2H2_2"/>
    <property type="match status" value="2"/>
</dbReference>
<dbReference type="InterPro" id="IPR013087">
    <property type="entry name" value="Znf_C2H2_type"/>
</dbReference>
<keyword evidence="3" id="KW-0677">Repeat</keyword>
<dbReference type="GO" id="GO:0003677">
    <property type="term" value="F:DNA binding"/>
    <property type="evidence" value="ECO:0007669"/>
    <property type="project" value="UniProtKB-KW"/>
</dbReference>
<evidence type="ECO:0000256" key="8">
    <source>
        <dbReference type="ARBA" id="ARBA00023163"/>
    </source>
</evidence>
<evidence type="ECO:0000259" key="12">
    <source>
        <dbReference type="PROSITE" id="PS50157"/>
    </source>
</evidence>
<dbReference type="SMART" id="SM00355">
    <property type="entry name" value="ZnF_C2H2"/>
    <property type="match status" value="2"/>
</dbReference>
<dbReference type="InterPro" id="IPR036236">
    <property type="entry name" value="Znf_C2H2_sf"/>
</dbReference>
<feature type="domain" description="C2H2-type" evidence="12">
    <location>
        <begin position="230"/>
        <end position="257"/>
    </location>
</feature>
<dbReference type="GO" id="GO:0008270">
    <property type="term" value="F:zinc ion binding"/>
    <property type="evidence" value="ECO:0007669"/>
    <property type="project" value="UniProtKB-KW"/>
</dbReference>
<proteinExistence type="predicted"/>
<keyword evidence="5" id="KW-0862">Zinc</keyword>
<evidence type="ECO:0000256" key="5">
    <source>
        <dbReference type="ARBA" id="ARBA00022833"/>
    </source>
</evidence>
<organism evidence="13 14">
    <name type="scientific">Maudiozyma exigua</name>
    <name type="common">Yeast</name>
    <name type="synonym">Kazachstania exigua</name>
    <dbReference type="NCBI Taxonomy" id="34358"/>
    <lineage>
        <taxon>Eukaryota</taxon>
        <taxon>Fungi</taxon>
        <taxon>Dikarya</taxon>
        <taxon>Ascomycota</taxon>
        <taxon>Saccharomycotina</taxon>
        <taxon>Saccharomycetes</taxon>
        <taxon>Saccharomycetales</taxon>
        <taxon>Saccharomycetaceae</taxon>
        <taxon>Maudiozyma</taxon>
    </lineage>
</organism>
<dbReference type="SUPFAM" id="SSF57667">
    <property type="entry name" value="beta-beta-alpha zinc fingers"/>
    <property type="match status" value="1"/>
</dbReference>
<dbReference type="Pfam" id="PF00096">
    <property type="entry name" value="zf-C2H2"/>
    <property type="match status" value="2"/>
</dbReference>
<evidence type="ECO:0000313" key="14">
    <source>
        <dbReference type="Proteomes" id="UP000750334"/>
    </source>
</evidence>
<dbReference type="PANTHER" id="PTHR46179">
    <property type="entry name" value="ZINC FINGER PROTEIN"/>
    <property type="match status" value="1"/>
</dbReference>
<evidence type="ECO:0000256" key="4">
    <source>
        <dbReference type="ARBA" id="ARBA00022771"/>
    </source>
</evidence>
<keyword evidence="4 10" id="KW-0863">Zinc-finger</keyword>
<dbReference type="InterPro" id="IPR051061">
    <property type="entry name" value="Zinc_finger_trans_reg"/>
</dbReference>
<evidence type="ECO:0000256" key="9">
    <source>
        <dbReference type="ARBA" id="ARBA00023242"/>
    </source>
</evidence>
<protein>
    <recommendedName>
        <fullName evidence="12">C2H2-type domain-containing protein</fullName>
    </recommendedName>
</protein>
<accession>A0A9P6WDB9</accession>
<evidence type="ECO:0000256" key="3">
    <source>
        <dbReference type="ARBA" id="ARBA00022737"/>
    </source>
</evidence>
<dbReference type="GO" id="GO:0005634">
    <property type="term" value="C:nucleus"/>
    <property type="evidence" value="ECO:0007669"/>
    <property type="project" value="UniProtKB-SubCell"/>
</dbReference>
<evidence type="ECO:0000256" key="7">
    <source>
        <dbReference type="ARBA" id="ARBA00023125"/>
    </source>
</evidence>
<evidence type="ECO:0000256" key="10">
    <source>
        <dbReference type="PROSITE-ProRule" id="PRU00042"/>
    </source>
</evidence>
<sequence length="319" mass="35612">MKGNNKITKERNTPKSQSSYLETLLSSDMTTSLEATPFFCNILTNLYENVQLDGSTHKFGVVSNTRTVLLHQHQFDGICGSNEDEISNNEQSIKGELKNSTPDARDRDSISSWNHSTFTNYSPLFLAPRSYSSMSSQSSLSEENTQDGIHSKKKVQINANSKSVQDYISSYMDLTTDTRIYDSISPSYSTLLEISDNIANSSSKKDSAENPSTKRNGSTSKTNFPKGVIHECNLCGKRFQRPSTLETHMNVHSGEKPFSCPFLDCKKLFNARSNMLRHLKMHFKLGKGKYLLPNGEISSEKPTAKQLICFTNPAASKIT</sequence>
<name>A0A9P6WDB9_MAUEX</name>
<keyword evidence="7" id="KW-0238">DNA-binding</keyword>
<evidence type="ECO:0000256" key="11">
    <source>
        <dbReference type="SAM" id="MobiDB-lite"/>
    </source>
</evidence>
<evidence type="ECO:0000256" key="1">
    <source>
        <dbReference type="ARBA" id="ARBA00004123"/>
    </source>
</evidence>
<dbReference type="EMBL" id="PUHR01000022">
    <property type="protein sequence ID" value="KAG0670518.1"/>
    <property type="molecule type" value="Genomic_DNA"/>
</dbReference>
<keyword evidence="6" id="KW-0805">Transcription regulation</keyword>
<keyword evidence="2" id="KW-0479">Metal-binding</keyword>
<evidence type="ECO:0000313" key="13">
    <source>
        <dbReference type="EMBL" id="KAG0670518.1"/>
    </source>
</evidence>
<comment type="subcellular location">
    <subcellularLocation>
        <location evidence="1">Nucleus</location>
    </subcellularLocation>
</comment>
<feature type="region of interest" description="Disordered" evidence="11">
    <location>
        <begin position="200"/>
        <end position="224"/>
    </location>
</feature>
<dbReference type="FunFam" id="3.30.160.60:FF:001228">
    <property type="entry name" value="Zinc finger protein 236"/>
    <property type="match status" value="1"/>
</dbReference>
<keyword evidence="8" id="KW-0804">Transcription</keyword>
<keyword evidence="14" id="KW-1185">Reference proteome</keyword>
<evidence type="ECO:0000256" key="2">
    <source>
        <dbReference type="ARBA" id="ARBA00022723"/>
    </source>
</evidence>